<accession>A0A085NDE7</accession>
<dbReference type="GO" id="GO:0003700">
    <property type="term" value="F:DNA-binding transcription factor activity"/>
    <property type="evidence" value="ECO:0007669"/>
    <property type="project" value="InterPro"/>
</dbReference>
<dbReference type="Pfam" id="PF00178">
    <property type="entry name" value="Ets"/>
    <property type="match status" value="1"/>
</dbReference>
<feature type="domain" description="ETS" evidence="17">
    <location>
        <begin position="2090"/>
        <end position="2170"/>
    </location>
</feature>
<comment type="similarity">
    <text evidence="14">Belongs to the peptidase T1A family.</text>
</comment>
<evidence type="ECO:0000256" key="11">
    <source>
        <dbReference type="ARBA" id="ARBA00023242"/>
    </source>
</evidence>
<dbReference type="Pfam" id="PF04641">
    <property type="entry name" value="Rtf2"/>
    <property type="match status" value="1"/>
</dbReference>
<dbReference type="PROSITE" id="PS50061">
    <property type="entry name" value="ETS_DOMAIN_3"/>
    <property type="match status" value="1"/>
</dbReference>
<dbReference type="GO" id="GO:0010032">
    <property type="term" value="P:meiotic chromosome condensation"/>
    <property type="evidence" value="ECO:0007669"/>
    <property type="project" value="TreeGrafter"/>
</dbReference>
<dbReference type="Gene3D" id="3.60.20.10">
    <property type="entry name" value="Glutamine Phosphoribosylpyrophosphate, subunit 1, domain 1"/>
    <property type="match status" value="1"/>
</dbReference>
<dbReference type="FunFam" id="3.60.20.10:FF:000004">
    <property type="entry name" value="Proteasome subunit alpha type-4"/>
    <property type="match status" value="1"/>
</dbReference>
<dbReference type="PROSITE" id="PS51475">
    <property type="entry name" value="PROTEASOME_ALPHA_2"/>
    <property type="match status" value="1"/>
</dbReference>
<comment type="subcellular location">
    <subcellularLocation>
        <location evidence="3">Cytoplasm</location>
    </subcellularLocation>
    <subcellularLocation>
        <location evidence="2 15">Nucleus</location>
    </subcellularLocation>
</comment>
<dbReference type="InterPro" id="IPR036390">
    <property type="entry name" value="WH_DNA-bd_sf"/>
</dbReference>
<dbReference type="PANTHER" id="PTHR14222:SF2">
    <property type="entry name" value="CONDENSIN COMPLEX SUBUNIT 1"/>
    <property type="match status" value="1"/>
</dbReference>
<dbReference type="SUPFAM" id="SSF48371">
    <property type="entry name" value="ARM repeat"/>
    <property type="match status" value="1"/>
</dbReference>
<dbReference type="Pfam" id="PF12922">
    <property type="entry name" value="Cnd1_N"/>
    <property type="match status" value="1"/>
</dbReference>
<dbReference type="SMART" id="SM00948">
    <property type="entry name" value="Proteasome_A_N"/>
    <property type="match status" value="1"/>
</dbReference>
<dbReference type="GO" id="GO:0043565">
    <property type="term" value="F:sequence-specific DNA binding"/>
    <property type="evidence" value="ECO:0007669"/>
    <property type="project" value="InterPro"/>
</dbReference>
<dbReference type="GO" id="GO:0019773">
    <property type="term" value="C:proteasome core complex, alpha-subunit complex"/>
    <property type="evidence" value="ECO:0007669"/>
    <property type="project" value="UniProtKB-UniRule"/>
</dbReference>
<dbReference type="SUPFAM" id="SSF56235">
    <property type="entry name" value="N-terminal nucleophile aminohydrolases (Ntn hydrolases)"/>
    <property type="match status" value="1"/>
</dbReference>
<dbReference type="GO" id="GO:0005634">
    <property type="term" value="C:nucleus"/>
    <property type="evidence" value="ECO:0007669"/>
    <property type="project" value="UniProtKB-SubCell"/>
</dbReference>
<dbReference type="SMART" id="SM00413">
    <property type="entry name" value="ETS"/>
    <property type="match status" value="1"/>
</dbReference>
<evidence type="ECO:0000256" key="16">
    <source>
        <dbReference type="SAM" id="MobiDB-lite"/>
    </source>
</evidence>
<dbReference type="Gene3D" id="1.25.10.10">
    <property type="entry name" value="Leucine-rich Repeat Variant"/>
    <property type="match status" value="1"/>
</dbReference>
<dbReference type="CDD" id="cd16653">
    <property type="entry name" value="RING-like_Rtf2"/>
    <property type="match status" value="1"/>
</dbReference>
<evidence type="ECO:0000256" key="12">
    <source>
        <dbReference type="ARBA" id="ARBA00023306"/>
    </source>
</evidence>
<dbReference type="GO" id="GO:0007076">
    <property type="term" value="P:mitotic chromosome condensation"/>
    <property type="evidence" value="ECO:0007669"/>
    <property type="project" value="InterPro"/>
</dbReference>
<evidence type="ECO:0000256" key="15">
    <source>
        <dbReference type="RuleBase" id="RU004019"/>
    </source>
</evidence>
<keyword evidence="5" id="KW-0963">Cytoplasm</keyword>
<proteinExistence type="inferred from homology"/>
<dbReference type="PROSITE" id="PS00345">
    <property type="entry name" value="ETS_DOMAIN_1"/>
    <property type="match status" value="1"/>
</dbReference>
<dbReference type="GO" id="GO:0000779">
    <property type="term" value="C:condensed chromosome, centromeric region"/>
    <property type="evidence" value="ECO:0007669"/>
    <property type="project" value="TreeGrafter"/>
</dbReference>
<dbReference type="InterPro" id="IPR024324">
    <property type="entry name" value="Condensin_cplx_su1_N"/>
</dbReference>
<gene>
    <name evidence="18" type="ORF">M514_11374</name>
</gene>
<evidence type="ECO:0000256" key="7">
    <source>
        <dbReference type="ARBA" id="ARBA00022776"/>
    </source>
</evidence>
<protein>
    <recommendedName>
        <fullName evidence="17">ETS domain-containing protein</fullName>
    </recommendedName>
</protein>
<dbReference type="InterPro" id="IPR016024">
    <property type="entry name" value="ARM-type_fold"/>
</dbReference>
<dbReference type="Pfam" id="PF00227">
    <property type="entry name" value="Proteasome"/>
    <property type="match status" value="2"/>
</dbReference>
<dbReference type="Pfam" id="PF12717">
    <property type="entry name" value="Cnd1"/>
    <property type="match status" value="1"/>
</dbReference>
<evidence type="ECO:0000259" key="17">
    <source>
        <dbReference type="PROSITE" id="PS50061"/>
    </source>
</evidence>
<dbReference type="PANTHER" id="PTHR14222">
    <property type="entry name" value="CONDENSIN"/>
    <property type="match status" value="1"/>
</dbReference>
<keyword evidence="6" id="KW-0132">Cell division</keyword>
<dbReference type="PROSITE" id="PS00388">
    <property type="entry name" value="PROTEASOME_ALPHA_1"/>
    <property type="match status" value="1"/>
</dbReference>
<dbReference type="InterPro" id="IPR011989">
    <property type="entry name" value="ARM-like"/>
</dbReference>
<comment type="subunit">
    <text evidence="13">The 26S proteasome consists of a 20S proteasome core and two 19S regulatory subunits. The 20S proteasome core is composed of 28 subunits that are arranged in four stacked rings, resulting in a barrel-shaped structure. The two end rings are each formed by seven alpha subunits, and the two central rings are each formed by seven beta subunits. The catalytic chamber with the active sites is on the inside of the barrel.</text>
</comment>
<comment type="function">
    <text evidence="1">The proteasome is a multicatalytic proteinase complex which is characterized by its ability to cleave peptides with Arg, Phe, Tyr, Leu, and Glu adjacent to the leaving group at neutral or slightly basic pH. The proteasome has an ATP-dependent proteolytic activity.</text>
</comment>
<dbReference type="Gene3D" id="1.10.10.10">
    <property type="entry name" value="Winged helix-like DNA-binding domain superfamily/Winged helix DNA-binding domain"/>
    <property type="match status" value="1"/>
</dbReference>
<evidence type="ECO:0000256" key="13">
    <source>
        <dbReference type="ARBA" id="ARBA00026071"/>
    </source>
</evidence>
<dbReference type="GO" id="GO:0006511">
    <property type="term" value="P:ubiquitin-dependent protein catabolic process"/>
    <property type="evidence" value="ECO:0007669"/>
    <property type="project" value="InterPro"/>
</dbReference>
<feature type="region of interest" description="Disordered" evidence="16">
    <location>
        <begin position="1340"/>
        <end position="1411"/>
    </location>
</feature>
<evidence type="ECO:0000256" key="1">
    <source>
        <dbReference type="ARBA" id="ARBA00002000"/>
    </source>
</evidence>
<dbReference type="Proteomes" id="UP000030758">
    <property type="component" value="Unassembled WGS sequence"/>
</dbReference>
<dbReference type="InterPro" id="IPR027799">
    <property type="entry name" value="Rtf2_RING-finger"/>
</dbReference>
<dbReference type="Pfam" id="PF10584">
    <property type="entry name" value="Proteasome_A_N"/>
    <property type="match status" value="1"/>
</dbReference>
<dbReference type="InterPro" id="IPR032682">
    <property type="entry name" value="Cnd1_C"/>
</dbReference>
<dbReference type="InterPro" id="IPR001353">
    <property type="entry name" value="Proteasome_sua/b"/>
</dbReference>
<dbReference type="FunFam" id="1.10.10.10:FF:000343">
    <property type="entry name" value="Ets at 65A, isoform C"/>
    <property type="match status" value="1"/>
</dbReference>
<dbReference type="InterPro" id="IPR000418">
    <property type="entry name" value="Ets_dom"/>
</dbReference>
<evidence type="ECO:0000256" key="14">
    <source>
        <dbReference type="PROSITE-ProRule" id="PRU00808"/>
    </source>
</evidence>
<keyword evidence="9" id="KW-0226">DNA condensation</keyword>
<evidence type="ECO:0000256" key="10">
    <source>
        <dbReference type="ARBA" id="ARBA00023125"/>
    </source>
</evidence>
<feature type="compositionally biased region" description="Polar residues" evidence="16">
    <location>
        <begin position="1370"/>
        <end position="1385"/>
    </location>
</feature>
<evidence type="ECO:0000313" key="18">
    <source>
        <dbReference type="EMBL" id="KFD67493.1"/>
    </source>
</evidence>
<dbReference type="InterPro" id="IPR023332">
    <property type="entry name" value="Proteasome_alpha-type"/>
</dbReference>
<dbReference type="GO" id="GO:0042393">
    <property type="term" value="F:histone binding"/>
    <property type="evidence" value="ECO:0007669"/>
    <property type="project" value="TreeGrafter"/>
</dbReference>
<dbReference type="GO" id="GO:0000796">
    <property type="term" value="C:condensin complex"/>
    <property type="evidence" value="ECO:0007669"/>
    <property type="project" value="TreeGrafter"/>
</dbReference>
<comment type="similarity">
    <text evidence="4 15">Belongs to the ETS family.</text>
</comment>
<dbReference type="GO" id="GO:0051301">
    <property type="term" value="P:cell division"/>
    <property type="evidence" value="ECO:0007669"/>
    <property type="project" value="UniProtKB-KW"/>
</dbReference>
<evidence type="ECO:0000256" key="9">
    <source>
        <dbReference type="ARBA" id="ARBA00023067"/>
    </source>
</evidence>
<evidence type="ECO:0000256" key="6">
    <source>
        <dbReference type="ARBA" id="ARBA00022618"/>
    </source>
</evidence>
<dbReference type="InterPro" id="IPR029055">
    <property type="entry name" value="Ntn_hydrolases_N"/>
</dbReference>
<evidence type="ECO:0000256" key="5">
    <source>
        <dbReference type="ARBA" id="ARBA00022490"/>
    </source>
</evidence>
<dbReference type="GO" id="GO:0005737">
    <property type="term" value="C:cytoplasm"/>
    <property type="evidence" value="ECO:0007669"/>
    <property type="project" value="UniProtKB-SubCell"/>
</dbReference>
<reference evidence="18" key="1">
    <citation type="journal article" date="2014" name="Nat. Genet.">
        <title>Genome and transcriptome of the porcine whipworm Trichuris suis.</title>
        <authorList>
            <person name="Jex A.R."/>
            <person name="Nejsum P."/>
            <person name="Schwarz E.M."/>
            <person name="Hu L."/>
            <person name="Young N.D."/>
            <person name="Hall R.S."/>
            <person name="Korhonen P.K."/>
            <person name="Liao S."/>
            <person name="Thamsborg S."/>
            <person name="Xia J."/>
            <person name="Xu P."/>
            <person name="Wang S."/>
            <person name="Scheerlinck J.P."/>
            <person name="Hofmann A."/>
            <person name="Sternberg P.W."/>
            <person name="Wang J."/>
            <person name="Gasser R.B."/>
        </authorList>
    </citation>
    <scope>NUCLEOTIDE SEQUENCE [LARGE SCALE GENOMIC DNA]</scope>
    <source>
        <strain evidence="18">DCEP-RM93F</strain>
    </source>
</reference>
<dbReference type="EMBL" id="KL367514">
    <property type="protein sequence ID" value="KFD67493.1"/>
    <property type="molecule type" value="Genomic_DNA"/>
</dbReference>
<evidence type="ECO:0000256" key="2">
    <source>
        <dbReference type="ARBA" id="ARBA00004123"/>
    </source>
</evidence>
<keyword evidence="11 15" id="KW-0539">Nucleus</keyword>
<dbReference type="InterPro" id="IPR026971">
    <property type="entry name" value="CND1/NCAPD3"/>
</dbReference>
<feature type="region of interest" description="Disordered" evidence="16">
    <location>
        <begin position="1663"/>
        <end position="1767"/>
    </location>
</feature>
<feature type="compositionally biased region" description="Polar residues" evidence="16">
    <location>
        <begin position="1703"/>
        <end position="1717"/>
    </location>
</feature>
<keyword evidence="8 14" id="KW-0647">Proteasome</keyword>
<dbReference type="CDD" id="cd03755">
    <property type="entry name" value="proteasome_alpha_type_7"/>
    <property type="match status" value="1"/>
</dbReference>
<name>A0A085NDE7_9BILA</name>
<dbReference type="PROSITE" id="PS00346">
    <property type="entry name" value="ETS_DOMAIN_2"/>
    <property type="match status" value="1"/>
</dbReference>
<dbReference type="PRINTS" id="PR00454">
    <property type="entry name" value="ETSDOMAIN"/>
</dbReference>
<dbReference type="InterPro" id="IPR036388">
    <property type="entry name" value="WH-like_DNA-bd_sf"/>
</dbReference>
<dbReference type="SUPFAM" id="SSF46785">
    <property type="entry name" value="Winged helix' DNA-binding domain"/>
    <property type="match status" value="1"/>
</dbReference>
<keyword evidence="7" id="KW-0498">Mitosis</keyword>
<keyword evidence="10 15" id="KW-0238">DNA-binding</keyword>
<organism evidence="18">
    <name type="scientific">Trichuris suis</name>
    <name type="common">pig whipworm</name>
    <dbReference type="NCBI Taxonomy" id="68888"/>
    <lineage>
        <taxon>Eukaryota</taxon>
        <taxon>Metazoa</taxon>
        <taxon>Ecdysozoa</taxon>
        <taxon>Nematoda</taxon>
        <taxon>Enoplea</taxon>
        <taxon>Dorylaimia</taxon>
        <taxon>Trichinellida</taxon>
        <taxon>Trichuridae</taxon>
        <taxon>Trichuris</taxon>
    </lineage>
</organism>
<evidence type="ECO:0000256" key="3">
    <source>
        <dbReference type="ARBA" id="ARBA00004496"/>
    </source>
</evidence>
<sequence length="2281" mass="255568">MLPGLLRPGYLVSSGLPLHAICFHQVQSFCCGKVGTMVERVPYGVSFAYPSSLTDVGECNWNQEFSDEAICFFSSAVRLDFMVDYNRNTSDAIVAHFTSLTALTLSLWLKCGRFCSKVHAFFDTAESFYGKVSELQLSTQGWEQMLDEMPGEDMIKDVRSKLYMSIFLLTNFANLFEDKEMRKACSQADNGGKTARGGRRQGGKSRANVGLSINWIQEKKRLLTSYCEILSPQLGKIFESDSSKKNMTRAIASLTTRFLICWSPSYQEPLFKLLLLLLENNSDYVPILAAECARCLAQPTADPAVFVSLVQSVYRVDAGRSFVTVLFMEISKGDSSDSSELTNESAAVKNYSTFLTQLAADCPDIIIHGLSSLRILRAKQSPTLRIGILNVYCELVSVKLHRENLEPRDRSLRNQLLAVMLEHLHDRNAIVRSRVLQLWKRLLIEKCIPLSTFRRLVPLVSDRVKDKSVLVRKYALLLLTALVENNPFLVELSIESISRQIQNVKADLERLQLLSESMDSDGISKREETEFWNRARNAAEEAVESVYNTFWKEGAFDPTGELSMAIASADNLNQDICNAFQLISVDNFEEAVTEMIAISKKYANNCYFSLMLNSDLTLDEFKAQVMPLLRKFYIGLRIAGSVIYPSISEEQAPNAIDYPAGVDLLRKQLVCAFLEDCLHFATTVSSSLTVVMEMLCDNEQVNVLDAVMFMAACAERKIISRVDDCWCCWNLIWSTQKRVKVAVLSAFRRLYFQNGDKDCRDEEAAKRLIELASSANHEKRITLEKVLQESFDDNSLPKEIMHACWNAFYTKISEEERGALIALLGMMIKIDPPIFIEHITDVVTYALGVKASSNHYLALSASEALKKLGDVDRAAVRERLSMCREQTAKCKLVPRLAWLLSEGIFDCSHSVWVPIMQQAVELLFNVSKRPDVLAAKLLRSVAKAALSAPESNKNECLARLFQLVGEVAIRTVNFAHTTLIGLAQARQQQQRAGHSDQQAGESAPSSNRLDLIVEATPVEYARMSVERFVDVETLNRSSLLRPFADTVIYVCKNINLYPHQLVQCAAGIALLKLMHISSSWCSNNCQLLFNLLENSANANLRISIVQLLPDLCVRFPNELGPWIEKLFARLFDDNIQVRIACVSSVSHLILQDRIKPRIFIADMAICCMDDNPDVANMAKAFFKQYSEKEPIYSAIAFIVERLSEDGSTVDLEKFKSIMTWLFGLVCKDVQLERLVERFCQVFSGTQSLKHLEYLSCSLTLLKYNDKMVRKLLENLRSYQTKLGEKTVYENFVKLATIAAKGGSAETKLKLKNWKDELDKWHDLYASATASQENGIVQQEHNATTTADEPPSTPASVAKRTSSDSGEEHSSGQSLATAEMLNTSTKKAGKVADLTRPVLKSRPAERANASCENTPSNGIGAGGNIDVQTCKSNTFVCTFLFRSLVVHGCRSSSGFVLIACYLSRLAYMGCDGGTIPTRGELVRTKKKAAKVEREVANAARWKNCSLTQQRLKRPVVASRLGKMYNKEAVIEALIKKKTGVVFEGLDCIDSLKDVKELKLTKNPAYDTKSAEVTGSHHDSNVAEYMCPIAGVEMNGNYRFVVLWSCGCVISEKAMKEIESSTCANCGTAYSSDDVVVIYGTEEEVETYRLRVNKMRSAADTRKHIAGCTENGGNGSLSDGSSAEKKKAKTSSDIVSSHPHEARTVTKSSNQDDPTTSKTFKPLIENGGNGSLPDHSRPQKRKLKPSSETISNQSHEARKTVKTSIQDDPTTSKTYKSLFTTSKEARERPQAHWVTYNPLYYYISLSLYRILDVDLYYTNIRMKFAFCRVTFYPRDTRCVLGNRTMDRYDRAITIFSPDGHLFQVEYAQEAVKKGSVAIGVKGKNCVVLAVEKKMIAKLQEERTVRKINKIDEHIIMAFAGWDQFMLVFTEVAIIFYLGLNADARVLTNMARVEAQSWRLTMEDAPPVDHIARFLANTMQRYTQSNGRRPFGVSAIVAGVNADGTPHLFQVEPSGTYYEWRANCTGRSTSIIRSFLEKKYSEENCQDSRSCLKLGVRALHEVIHPSAQSVEACIVSYDRSRPTKPLISGSGQIQLWQFLLELLSDNANASFIAWEGMNGEFKLIDPEEVARRWGERKSKPNMNYDKLSRALRYYYDKNIMTKIHGKRYAYKFDFQGLAQACQASLPEFQLPIGPYTTSDLFSNYRHAAAVQAKLICLPPSANGQQTIVANHAKGLCNIPPIGHHHVISQPKNYWSEPGPLTTSLYAQAFSGTPQRFSSSLVYEK</sequence>
<dbReference type="InterPro" id="IPR000426">
    <property type="entry name" value="Proteasome_asu_N"/>
</dbReference>
<keyword evidence="12" id="KW-0131">Cell cycle</keyword>
<evidence type="ECO:0000256" key="8">
    <source>
        <dbReference type="ARBA" id="ARBA00022942"/>
    </source>
</evidence>
<evidence type="ECO:0000256" key="4">
    <source>
        <dbReference type="ARBA" id="ARBA00005562"/>
    </source>
</evidence>